<protein>
    <submittedName>
        <fullName evidence="8">Arylacetamide deacetylase-like isoform X1</fullName>
    </submittedName>
</protein>
<keyword evidence="5" id="KW-1133">Transmembrane helix</keyword>
<organism evidence="7 8">
    <name type="scientific">Branchiostoma floridae</name>
    <name type="common">Florida lancelet</name>
    <name type="synonym">Amphioxus</name>
    <dbReference type="NCBI Taxonomy" id="7739"/>
    <lineage>
        <taxon>Eukaryota</taxon>
        <taxon>Metazoa</taxon>
        <taxon>Chordata</taxon>
        <taxon>Cephalochordata</taxon>
        <taxon>Leptocardii</taxon>
        <taxon>Amphioxiformes</taxon>
        <taxon>Branchiostomatidae</taxon>
        <taxon>Branchiostoma</taxon>
    </lineage>
</organism>
<feature type="transmembrane region" description="Helical" evidence="5">
    <location>
        <begin position="51"/>
        <end position="73"/>
    </location>
</feature>
<feature type="domain" description="Alpha/beta hydrolase fold-3" evidence="6">
    <location>
        <begin position="351"/>
        <end position="416"/>
    </location>
</feature>
<feature type="domain" description="Alpha/beta hydrolase fold-3" evidence="6">
    <location>
        <begin position="153"/>
        <end position="310"/>
    </location>
</feature>
<feature type="active site" evidence="3 4">
    <location>
        <position position="231"/>
    </location>
</feature>
<dbReference type="Proteomes" id="UP000001554">
    <property type="component" value="Chromosome 6"/>
</dbReference>
<dbReference type="KEGG" id="bfo:118417985"/>
<evidence type="ECO:0000313" key="8">
    <source>
        <dbReference type="RefSeq" id="XP_035679665.1"/>
    </source>
</evidence>
<dbReference type="SUPFAM" id="SSF53474">
    <property type="entry name" value="alpha/beta-Hydrolases"/>
    <property type="match status" value="1"/>
</dbReference>
<evidence type="ECO:0000259" key="6">
    <source>
        <dbReference type="Pfam" id="PF07859"/>
    </source>
</evidence>
<dbReference type="PANTHER" id="PTHR48081:SF8">
    <property type="entry name" value="ALPHA_BETA HYDROLASE FOLD-3 DOMAIN-CONTAINING PROTEIN-RELATED"/>
    <property type="match status" value="1"/>
</dbReference>
<dbReference type="PIRSF" id="PIRSF037251">
    <property type="entry name" value="Arylacetamide_deacetylase"/>
    <property type="match status" value="1"/>
</dbReference>
<evidence type="ECO:0000313" key="7">
    <source>
        <dbReference type="Proteomes" id="UP000001554"/>
    </source>
</evidence>
<gene>
    <name evidence="8" type="primary">LOC118417985</name>
</gene>
<evidence type="ECO:0000256" key="1">
    <source>
        <dbReference type="ARBA" id="ARBA00010515"/>
    </source>
</evidence>
<dbReference type="Gene3D" id="3.40.50.1820">
    <property type="entry name" value="alpha/beta hydrolase"/>
    <property type="match status" value="1"/>
</dbReference>
<dbReference type="GO" id="GO:0016020">
    <property type="term" value="C:membrane"/>
    <property type="evidence" value="ECO:0007669"/>
    <property type="project" value="InterPro"/>
</dbReference>
<reference evidence="8" key="2">
    <citation type="submission" date="2025-08" db="UniProtKB">
        <authorList>
            <consortium name="RefSeq"/>
        </authorList>
    </citation>
    <scope>IDENTIFICATION</scope>
    <source>
        <strain evidence="8">S238N-H82</strain>
        <tissue evidence="8">Testes</tissue>
    </source>
</reference>
<dbReference type="InterPro" id="IPR033140">
    <property type="entry name" value="Lipase_GDXG_put_SER_AS"/>
</dbReference>
<keyword evidence="2" id="KW-0378">Hydrolase</keyword>
<dbReference type="RefSeq" id="XP_035679665.1">
    <property type="nucleotide sequence ID" value="XM_035823772.1"/>
</dbReference>
<dbReference type="InterPro" id="IPR013094">
    <property type="entry name" value="AB_hydrolase_3"/>
</dbReference>
<evidence type="ECO:0000256" key="3">
    <source>
        <dbReference type="PIRSR" id="PIRSR037251-1"/>
    </source>
</evidence>
<evidence type="ECO:0000256" key="2">
    <source>
        <dbReference type="ARBA" id="ARBA00022801"/>
    </source>
</evidence>
<dbReference type="OMA" id="PKHMARW"/>
<dbReference type="GeneID" id="118417985"/>
<dbReference type="InterPro" id="IPR029058">
    <property type="entry name" value="AB_hydrolase_fold"/>
</dbReference>
<dbReference type="PANTHER" id="PTHR48081">
    <property type="entry name" value="AB HYDROLASE SUPERFAMILY PROTEIN C4A8.06C"/>
    <property type="match status" value="1"/>
</dbReference>
<keyword evidence="5" id="KW-0472">Membrane</keyword>
<evidence type="ECO:0000256" key="4">
    <source>
        <dbReference type="PROSITE-ProRule" id="PRU10038"/>
    </source>
</evidence>
<keyword evidence="5" id="KW-0812">Transmembrane</keyword>
<dbReference type="AlphaFoldDB" id="A0A9J7LDA1"/>
<feature type="active site" evidence="3">
    <location>
        <position position="383"/>
    </location>
</feature>
<dbReference type="InterPro" id="IPR050300">
    <property type="entry name" value="GDXG_lipolytic_enzyme"/>
</dbReference>
<proteinExistence type="inferred from homology"/>
<dbReference type="PROSITE" id="PS01174">
    <property type="entry name" value="LIPASE_GDXG_SER"/>
    <property type="match status" value="1"/>
</dbReference>
<evidence type="ECO:0000256" key="5">
    <source>
        <dbReference type="SAM" id="Phobius"/>
    </source>
</evidence>
<reference evidence="7" key="1">
    <citation type="journal article" date="2020" name="Nat. Ecol. Evol.">
        <title>Deeply conserved synteny resolves early events in vertebrate evolution.</title>
        <authorList>
            <person name="Simakov O."/>
            <person name="Marletaz F."/>
            <person name="Yue J.X."/>
            <person name="O'Connell B."/>
            <person name="Jenkins J."/>
            <person name="Brandt A."/>
            <person name="Calef R."/>
            <person name="Tung C.H."/>
            <person name="Huang T.K."/>
            <person name="Schmutz J."/>
            <person name="Satoh N."/>
            <person name="Yu J.K."/>
            <person name="Putnam N.H."/>
            <person name="Green R.E."/>
            <person name="Rokhsar D.S."/>
        </authorList>
    </citation>
    <scope>NUCLEOTIDE SEQUENCE [LARGE SCALE GENOMIC DNA]</scope>
    <source>
        <strain evidence="7">S238N-H82</strain>
    </source>
</reference>
<dbReference type="InterPro" id="IPR017157">
    <property type="entry name" value="Arylacetamide_deacetylase"/>
</dbReference>
<name>A0A9J7LDA1_BRAFL</name>
<keyword evidence="7" id="KW-1185">Reference proteome</keyword>
<dbReference type="GO" id="GO:0052689">
    <property type="term" value="F:carboxylic ester hydrolase activity"/>
    <property type="evidence" value="ECO:0007669"/>
    <property type="project" value="InterPro"/>
</dbReference>
<dbReference type="Pfam" id="PF07859">
    <property type="entry name" value="Abhydrolase_3"/>
    <property type="match status" value="2"/>
</dbReference>
<comment type="similarity">
    <text evidence="1">Belongs to the 'GDXG' lipolytic enzyme family.</text>
</comment>
<dbReference type="OrthoDB" id="408631at2759"/>
<sequence length="443" mass="49177">MTTLNCICCTTSAFGKNPYLPNIFYQERIQKQDIISPSVCTSRYNDSMGALGVLTWLTAAGTLGAAVFAGYLYSSLPPDVAEPRKVFIIKGFERTFYFVGWVCEKMGFSARAPQPPPQASHPNLEVTDTSFDGVRVRVYKPQGQEPGSKMAGLMWFHGGGWVIGSVDGYDALVGHIANQTGAVVVSVEYRLAPEHKFPIPFEDCLTATQHFLQHASEYGVDPTRIGVAGDSAGGNLAAAVALRLKKNDKKKFLPLKLQALIYPALQAFDFQTPSYVSGHKFFVLLPVEMMTGFWIKYLNNNMSLVDMFANNEHTAALKKSRFASFVERHFLDDSVPRLVPEDVSVDLPDDMKDLLNPYYSPLMAEDADLSGLPNTYVTVCGTDVLRDDGIMYARRLEMAGVQVRLARYPSGFHGIMSFSSKPFYLEVGKQMLQDLTTFLRHHL</sequence>
<accession>A0A9J7LDA1</accession>
<feature type="active site" evidence="3">
    <location>
        <position position="413"/>
    </location>
</feature>